<evidence type="ECO:0000256" key="7">
    <source>
        <dbReference type="ARBA" id="ARBA00022777"/>
    </source>
</evidence>
<keyword evidence="8 15" id="KW-0067">ATP-binding</keyword>
<gene>
    <name evidence="16" type="ORF">CPJ18_13350</name>
    <name evidence="15" type="ORF">RMS29_11490</name>
</gene>
<evidence type="ECO:0000256" key="10">
    <source>
        <dbReference type="ARBA" id="ARBA00023136"/>
    </source>
</evidence>
<evidence type="ECO:0000256" key="4">
    <source>
        <dbReference type="ARBA" id="ARBA00022553"/>
    </source>
</evidence>
<dbReference type="EC" id="2.7.13.3" evidence="3"/>
<keyword evidence="12" id="KW-1133">Transmembrane helix</keyword>
<dbReference type="InterPro" id="IPR013655">
    <property type="entry name" value="PAS_fold_3"/>
</dbReference>
<evidence type="ECO:0000313" key="16">
    <source>
        <dbReference type="EMBL" id="POO51484.1"/>
    </source>
</evidence>
<dbReference type="RefSeq" id="WP_103658863.1">
    <property type="nucleotide sequence ID" value="NZ_CP192764.1"/>
</dbReference>
<dbReference type="SMART" id="SM00388">
    <property type="entry name" value="HisKA"/>
    <property type="match status" value="1"/>
</dbReference>
<dbReference type="InterPro" id="IPR004358">
    <property type="entry name" value="Sig_transdc_His_kin-like_C"/>
</dbReference>
<dbReference type="EMBL" id="NXEJ01000006">
    <property type="protein sequence ID" value="POO51484.1"/>
    <property type="molecule type" value="Genomic_DNA"/>
</dbReference>
<sequence>MTNVRRATAGDERPFAKICDIAAWSERFSGNLVALTTGPKDGLKLPHLESLLKRLIPVLILAFLIVVAASRMLGIMAESGRMEESARQTTALAALAAKAALTGNEAMFMIQDRTAVETRLNAAFPAGSFDKETLLLVAGADGRIFGGIGREASIYPGTSLTNLLPEIAIIRRFPDAPGTIETDIEGTPHYATMLPLGTDGGMIIAARSLEPIRSFWRSEVAMNVTLFTGISAILLVILYAYYMQVKRARTADEIFVESNLRVETALSRGRCGLWDFDLSTRRMFWSTSLYEILGLPPKTEPLSFSDAARMMHSEEGNLYELARSVGCGDLRQIDQIFRMRHAHGHYVWLRARAQVIRTSNGPRVIGIAMDVTEQHRLAQRYAEADQRLADAIESTSEAFVLWDKNDRLVMCNAHFQQAYGLPDSVLVAGTERSVVNAAACRPVVERRVADPDQSGLSRTTEVQLADARWLQINDRRTRDGGLVSVGTNITLLKRHEERLRDSEKRLMATIGDLSASRHKLERQKTELSDANANYQAEKERAEAANTAKSEFLANMSHELRTPLNAILGFSEILLAEMFGPVGSPKYSEYARDIHDSGKHLLNVINDILDMSKIEAGHMRINREKVDLVPLVEETLRLTAIQAAQKNIAIQQRVCRDMHMTGDRRAMKQIMLNLLSNAVKFTGNGGRVELRTHVHEKGLMLTIADTGIGIPSAAIDKIGQPFEQVQSQYAKSQGGSGLGLAISRSLVKLHGGTMKIRSCVGKGTVVTLFIPHDEAAKYAA</sequence>
<accession>A0AAE5RYC4</accession>
<dbReference type="PRINTS" id="PR00344">
    <property type="entry name" value="BCTRLSENSOR"/>
</dbReference>
<dbReference type="SUPFAM" id="SSF55874">
    <property type="entry name" value="ATPase domain of HSP90 chaperone/DNA topoisomerase II/histidine kinase"/>
    <property type="match status" value="1"/>
</dbReference>
<feature type="domain" description="Histidine kinase" evidence="13">
    <location>
        <begin position="554"/>
        <end position="773"/>
    </location>
</feature>
<dbReference type="GO" id="GO:0005886">
    <property type="term" value="C:plasma membrane"/>
    <property type="evidence" value="ECO:0007669"/>
    <property type="project" value="TreeGrafter"/>
</dbReference>
<keyword evidence="4" id="KW-0597">Phosphoprotein</keyword>
<dbReference type="FunFam" id="3.30.565.10:FF:000006">
    <property type="entry name" value="Sensor histidine kinase WalK"/>
    <property type="match status" value="1"/>
</dbReference>
<dbReference type="Gene3D" id="1.10.287.130">
    <property type="match status" value="1"/>
</dbReference>
<dbReference type="SMART" id="SM00086">
    <property type="entry name" value="PAC"/>
    <property type="match status" value="1"/>
</dbReference>
<feature type="transmembrane region" description="Helical" evidence="12">
    <location>
        <begin position="55"/>
        <end position="77"/>
    </location>
</feature>
<dbReference type="Gene3D" id="3.30.565.10">
    <property type="entry name" value="Histidine kinase-like ATPase, C-terminal domain"/>
    <property type="match status" value="1"/>
</dbReference>
<dbReference type="FunFam" id="1.10.287.130:FF:000038">
    <property type="entry name" value="Sensory transduction histidine kinase"/>
    <property type="match status" value="1"/>
</dbReference>
<evidence type="ECO:0000259" key="14">
    <source>
        <dbReference type="PROSITE" id="PS50113"/>
    </source>
</evidence>
<dbReference type="InterPro" id="IPR036890">
    <property type="entry name" value="HATPase_C_sf"/>
</dbReference>
<comment type="catalytic activity">
    <reaction evidence="1">
        <text>ATP + protein L-histidine = ADP + protein N-phospho-L-histidine.</text>
        <dbReference type="EC" id="2.7.13.3"/>
    </reaction>
</comment>
<evidence type="ECO:0000256" key="9">
    <source>
        <dbReference type="ARBA" id="ARBA00023012"/>
    </source>
</evidence>
<dbReference type="Gene3D" id="3.30.450.20">
    <property type="entry name" value="PAS domain"/>
    <property type="match status" value="2"/>
</dbReference>
<keyword evidence="9" id="KW-0902">Two-component regulatory system</keyword>
<evidence type="ECO:0000259" key="13">
    <source>
        <dbReference type="PROSITE" id="PS50109"/>
    </source>
</evidence>
<comment type="caution">
    <text evidence="16">The sequence shown here is derived from an EMBL/GenBank/DDBJ whole genome shotgun (WGS) entry which is preliminary data.</text>
</comment>
<dbReference type="InterPro" id="IPR001610">
    <property type="entry name" value="PAC"/>
</dbReference>
<dbReference type="GeneID" id="86880303"/>
<feature type="transmembrane region" description="Helical" evidence="12">
    <location>
        <begin position="220"/>
        <end position="242"/>
    </location>
</feature>
<keyword evidence="11" id="KW-0175">Coiled coil</keyword>
<evidence type="ECO:0000256" key="3">
    <source>
        <dbReference type="ARBA" id="ARBA00012438"/>
    </source>
</evidence>
<evidence type="ECO:0000256" key="6">
    <source>
        <dbReference type="ARBA" id="ARBA00022741"/>
    </source>
</evidence>
<proteinExistence type="predicted"/>
<dbReference type="PROSITE" id="PS50113">
    <property type="entry name" value="PAC"/>
    <property type="match status" value="1"/>
</dbReference>
<keyword evidence="12" id="KW-0812">Transmembrane</keyword>
<dbReference type="InterPro" id="IPR036097">
    <property type="entry name" value="HisK_dim/P_sf"/>
</dbReference>
<feature type="coiled-coil region" evidence="11">
    <location>
        <begin position="492"/>
        <end position="547"/>
    </location>
</feature>
<dbReference type="InterPro" id="IPR035965">
    <property type="entry name" value="PAS-like_dom_sf"/>
</dbReference>
<dbReference type="EMBL" id="JAVRAD010000004">
    <property type="protein sequence ID" value="MDX8329852.1"/>
    <property type="molecule type" value="Genomic_DNA"/>
</dbReference>
<dbReference type="Proteomes" id="UP001277561">
    <property type="component" value="Unassembled WGS sequence"/>
</dbReference>
<dbReference type="GO" id="GO:0000155">
    <property type="term" value="F:phosphorelay sensor kinase activity"/>
    <property type="evidence" value="ECO:0007669"/>
    <property type="project" value="InterPro"/>
</dbReference>
<dbReference type="CDD" id="cd00082">
    <property type="entry name" value="HisKA"/>
    <property type="match status" value="1"/>
</dbReference>
<evidence type="ECO:0000256" key="2">
    <source>
        <dbReference type="ARBA" id="ARBA00004370"/>
    </source>
</evidence>
<dbReference type="InterPro" id="IPR000700">
    <property type="entry name" value="PAS-assoc_C"/>
</dbReference>
<comment type="subcellular location">
    <subcellularLocation>
        <location evidence="2">Membrane</location>
    </subcellularLocation>
</comment>
<evidence type="ECO:0000313" key="15">
    <source>
        <dbReference type="EMBL" id="MDX8329852.1"/>
    </source>
</evidence>
<dbReference type="SUPFAM" id="SSF55785">
    <property type="entry name" value="PYP-like sensor domain (PAS domain)"/>
    <property type="match status" value="2"/>
</dbReference>
<evidence type="ECO:0000256" key="11">
    <source>
        <dbReference type="SAM" id="Coils"/>
    </source>
</evidence>
<evidence type="ECO:0000256" key="5">
    <source>
        <dbReference type="ARBA" id="ARBA00022679"/>
    </source>
</evidence>
<dbReference type="InterPro" id="IPR005467">
    <property type="entry name" value="His_kinase_dom"/>
</dbReference>
<dbReference type="SMART" id="SM00387">
    <property type="entry name" value="HATPase_c"/>
    <property type="match status" value="1"/>
</dbReference>
<organism evidence="16 17">
    <name type="scientific">Agrobacterium rosae</name>
    <dbReference type="NCBI Taxonomy" id="1972867"/>
    <lineage>
        <taxon>Bacteria</taxon>
        <taxon>Pseudomonadati</taxon>
        <taxon>Pseudomonadota</taxon>
        <taxon>Alphaproteobacteria</taxon>
        <taxon>Hyphomicrobiales</taxon>
        <taxon>Rhizobiaceae</taxon>
        <taxon>Rhizobium/Agrobacterium group</taxon>
        <taxon>Agrobacterium</taxon>
    </lineage>
</organism>
<feature type="domain" description="PAC" evidence="14">
    <location>
        <begin position="333"/>
        <end position="383"/>
    </location>
</feature>
<evidence type="ECO:0000256" key="8">
    <source>
        <dbReference type="ARBA" id="ARBA00022840"/>
    </source>
</evidence>
<keyword evidence="6" id="KW-0547">Nucleotide-binding</keyword>
<keyword evidence="7 16" id="KW-0418">Kinase</keyword>
<dbReference type="InterPro" id="IPR003661">
    <property type="entry name" value="HisK_dim/P_dom"/>
</dbReference>
<dbReference type="Pfam" id="PF02518">
    <property type="entry name" value="HATPase_c"/>
    <property type="match status" value="1"/>
</dbReference>
<dbReference type="SUPFAM" id="SSF47384">
    <property type="entry name" value="Homodimeric domain of signal transducing histidine kinase"/>
    <property type="match status" value="1"/>
</dbReference>
<evidence type="ECO:0000313" key="18">
    <source>
        <dbReference type="Proteomes" id="UP001277561"/>
    </source>
</evidence>
<evidence type="ECO:0000256" key="1">
    <source>
        <dbReference type="ARBA" id="ARBA00000085"/>
    </source>
</evidence>
<dbReference type="CDD" id="cd16922">
    <property type="entry name" value="HATPase_EvgS-ArcB-TorS-like"/>
    <property type="match status" value="1"/>
</dbReference>
<dbReference type="PANTHER" id="PTHR43047:SF72">
    <property type="entry name" value="OSMOSENSING HISTIDINE PROTEIN KINASE SLN1"/>
    <property type="match status" value="1"/>
</dbReference>
<dbReference type="Pfam" id="PF12860">
    <property type="entry name" value="PAS_7"/>
    <property type="match status" value="1"/>
</dbReference>
<name>A0AAE5RYC4_9HYPH</name>
<dbReference type="InterPro" id="IPR003594">
    <property type="entry name" value="HATPase_dom"/>
</dbReference>
<protein>
    <recommendedName>
        <fullName evidence="3">histidine kinase</fullName>
        <ecNumber evidence="3">2.7.13.3</ecNumber>
    </recommendedName>
</protein>
<evidence type="ECO:0000313" key="17">
    <source>
        <dbReference type="Proteomes" id="UP000237447"/>
    </source>
</evidence>
<dbReference type="Pfam" id="PF00512">
    <property type="entry name" value="HisKA"/>
    <property type="match status" value="1"/>
</dbReference>
<dbReference type="PANTHER" id="PTHR43047">
    <property type="entry name" value="TWO-COMPONENT HISTIDINE PROTEIN KINASE"/>
    <property type="match status" value="1"/>
</dbReference>
<dbReference type="PROSITE" id="PS50109">
    <property type="entry name" value="HIS_KIN"/>
    <property type="match status" value="1"/>
</dbReference>
<dbReference type="GO" id="GO:0005524">
    <property type="term" value="F:ATP binding"/>
    <property type="evidence" value="ECO:0007669"/>
    <property type="project" value="UniProtKB-KW"/>
</dbReference>
<dbReference type="GO" id="GO:0009927">
    <property type="term" value="F:histidine phosphotransfer kinase activity"/>
    <property type="evidence" value="ECO:0007669"/>
    <property type="project" value="TreeGrafter"/>
</dbReference>
<dbReference type="Pfam" id="PF08447">
    <property type="entry name" value="PAS_3"/>
    <property type="match status" value="1"/>
</dbReference>
<dbReference type="Proteomes" id="UP000237447">
    <property type="component" value="Unassembled WGS sequence"/>
</dbReference>
<reference evidence="16 17" key="1">
    <citation type="journal article" date="2018" name="Syst. Appl. Microbiol.">
        <title>Agrobacterium rosae sp. nov., isolated from galls on different agricultural crops.</title>
        <authorList>
            <person name="Kuzmanovic N."/>
            <person name="Pulawska J."/>
            <person name="Smalla K."/>
            <person name="Nesme X."/>
        </authorList>
    </citation>
    <scope>NUCLEOTIDE SEQUENCE [LARGE SCALE GENOMIC DNA]</scope>
    <source>
        <strain evidence="16 17">NCPPB 1650</strain>
    </source>
</reference>
<keyword evidence="10 12" id="KW-0472">Membrane</keyword>
<dbReference type="AlphaFoldDB" id="A0AAE5RYC4"/>
<keyword evidence="18" id="KW-1185">Reference proteome</keyword>
<evidence type="ECO:0000256" key="12">
    <source>
        <dbReference type="SAM" id="Phobius"/>
    </source>
</evidence>
<reference evidence="15 18" key="2">
    <citation type="journal article" date="2023" name="Phytobiomes J">
        <title>Deciphering the key players within the bacterial microbiota associated with aerial crown gall tumors on rhododendron: Insights into the gallobiome.</title>
        <authorList>
            <person name="Kuzmanovic N."/>
            <person name="Nesme J."/>
            <person name="Wolf J."/>
            <person name="Neumann-Schaal M."/>
            <person name="Petersen J."/>
            <person name="Fernandez-Gnecco G."/>
            <person name="Sproeer C."/>
            <person name="Bunk B."/>
            <person name="Overmann J."/>
            <person name="Sorensen S.J."/>
            <person name="Idczak E."/>
            <person name="Smalla K."/>
        </authorList>
    </citation>
    <scope>NUCLEOTIDE SEQUENCE [LARGE SCALE GENOMIC DNA]</scope>
    <source>
        <strain evidence="18">rho-14.1</strain>
        <strain evidence="15">Rho-14.1</strain>
    </source>
</reference>
<keyword evidence="5" id="KW-0808">Transferase</keyword>